<reference evidence="1" key="1">
    <citation type="submission" date="2022-05" db="EMBL/GenBank/DDBJ databases">
        <title>Sphingomonas sp. strain MG17 Genome sequencing and assembly.</title>
        <authorList>
            <person name="Kim I."/>
        </authorList>
    </citation>
    <scope>NUCLEOTIDE SEQUENCE</scope>
    <source>
        <strain evidence="1">MG17</strain>
    </source>
</reference>
<comment type="caution">
    <text evidence="1">The sequence shown here is derived from an EMBL/GenBank/DDBJ whole genome shotgun (WGS) entry which is preliminary data.</text>
</comment>
<keyword evidence="2" id="KW-1185">Reference proteome</keyword>
<protein>
    <submittedName>
        <fullName evidence="1">Uncharacterized protein</fullName>
    </submittedName>
</protein>
<evidence type="ECO:0000313" key="1">
    <source>
        <dbReference type="EMBL" id="MCP3730405.1"/>
    </source>
</evidence>
<dbReference type="RefSeq" id="WP_254292537.1">
    <property type="nucleotide sequence ID" value="NZ_JAMLDX010000005.1"/>
</dbReference>
<dbReference type="EMBL" id="JAMLDX010000005">
    <property type="protein sequence ID" value="MCP3730405.1"/>
    <property type="molecule type" value="Genomic_DNA"/>
</dbReference>
<gene>
    <name evidence="1" type="ORF">M9978_08185</name>
</gene>
<proteinExistence type="predicted"/>
<evidence type="ECO:0000313" key="2">
    <source>
        <dbReference type="Proteomes" id="UP001139451"/>
    </source>
</evidence>
<dbReference type="Proteomes" id="UP001139451">
    <property type="component" value="Unassembled WGS sequence"/>
</dbReference>
<accession>A0A9X2KL48</accession>
<dbReference type="AlphaFoldDB" id="A0A9X2KL48"/>
<sequence>MTDILAAWRAVAEAYNGPGGKGFKNTGKTNAYVCERTSNGKPGGCGAYVITIDRAPGVTPFIVRCRSCGGEAYSKAYRVASHLTPTYEWYRPDTLDDIGPGSHDHLSRGGLILRPIPGMADQWPLA</sequence>
<organism evidence="1 2">
    <name type="scientific">Sphingomonas tagetis</name>
    <dbReference type="NCBI Taxonomy" id="2949092"/>
    <lineage>
        <taxon>Bacteria</taxon>
        <taxon>Pseudomonadati</taxon>
        <taxon>Pseudomonadota</taxon>
        <taxon>Alphaproteobacteria</taxon>
        <taxon>Sphingomonadales</taxon>
        <taxon>Sphingomonadaceae</taxon>
        <taxon>Sphingomonas</taxon>
    </lineage>
</organism>
<name>A0A9X2KL48_9SPHN</name>